<name>A0A518HRQ1_9BACT</name>
<dbReference type="GO" id="GO:0005886">
    <property type="term" value="C:plasma membrane"/>
    <property type="evidence" value="ECO:0007669"/>
    <property type="project" value="UniProtKB-SubCell"/>
</dbReference>
<sequence>MICQHNPYKQGEQGGLENRMHHPRHLAEFAALKFLSNLVNVLPQSAALKLGSVVAPVGFQIGRNRRLAAEQRIRQVFRDLSEVDATRIARQSYRDLVWHLIEILRTPKVTRKWVEQNTLIDQDDRRRLDGAVALDRGCILAVPHLANWDLAGIALEQLGYPMTFIYRNQKNPLFNRHLNAMRRHIGSETIERDDPMLFRKTIRSLRKGNIIAILVDLRSRQNDLKVPFLGHTADLARGLGLMAHVAGCPVLPAYTTRPAGGRLQLHFKASIMPNRKMDRNADAERIMRATIPPLEAAIRANPEQYFWFNKRWVLEPIDNQSADGITAGRAY</sequence>
<keyword evidence="8" id="KW-1185">Reference proteome</keyword>
<comment type="subcellular location">
    <subcellularLocation>
        <location evidence="1">Cell inner membrane</location>
    </subcellularLocation>
</comment>
<proteinExistence type="predicted"/>
<dbReference type="GO" id="GO:0016746">
    <property type="term" value="F:acyltransferase activity"/>
    <property type="evidence" value="ECO:0007669"/>
    <property type="project" value="UniProtKB-KW"/>
</dbReference>
<dbReference type="OrthoDB" id="9801955at2"/>
<dbReference type="EC" id="2.3.1.-" evidence="7"/>
<dbReference type="Proteomes" id="UP000319004">
    <property type="component" value="Chromosome"/>
</dbReference>
<evidence type="ECO:0000256" key="1">
    <source>
        <dbReference type="ARBA" id="ARBA00004533"/>
    </source>
</evidence>
<dbReference type="GO" id="GO:0009247">
    <property type="term" value="P:glycolipid biosynthetic process"/>
    <property type="evidence" value="ECO:0007669"/>
    <property type="project" value="UniProtKB-ARBA"/>
</dbReference>
<keyword evidence="5" id="KW-0472">Membrane</keyword>
<evidence type="ECO:0000256" key="5">
    <source>
        <dbReference type="ARBA" id="ARBA00023136"/>
    </source>
</evidence>
<accession>A0A518HRQ1</accession>
<reference evidence="7 8" key="1">
    <citation type="submission" date="2019-03" db="EMBL/GenBank/DDBJ databases">
        <title>Deep-cultivation of Planctomycetes and their phenomic and genomic characterization uncovers novel biology.</title>
        <authorList>
            <person name="Wiegand S."/>
            <person name="Jogler M."/>
            <person name="Boedeker C."/>
            <person name="Pinto D."/>
            <person name="Vollmers J."/>
            <person name="Rivas-Marin E."/>
            <person name="Kohn T."/>
            <person name="Peeters S.H."/>
            <person name="Heuer A."/>
            <person name="Rast P."/>
            <person name="Oberbeckmann S."/>
            <person name="Bunk B."/>
            <person name="Jeske O."/>
            <person name="Meyerdierks A."/>
            <person name="Storesund J.E."/>
            <person name="Kallscheuer N."/>
            <person name="Luecker S."/>
            <person name="Lage O.M."/>
            <person name="Pohl T."/>
            <person name="Merkel B.J."/>
            <person name="Hornburger P."/>
            <person name="Mueller R.-W."/>
            <person name="Bruemmer F."/>
            <person name="Labrenz M."/>
            <person name="Spormann A.M."/>
            <person name="Op den Camp H."/>
            <person name="Overmann J."/>
            <person name="Amann R."/>
            <person name="Jetten M.S.M."/>
            <person name="Mascher T."/>
            <person name="Medema M.H."/>
            <person name="Devos D.P."/>
            <person name="Kaster A.-K."/>
            <person name="Ovreas L."/>
            <person name="Rohde M."/>
            <person name="Galperin M.Y."/>
            <person name="Jogler C."/>
        </authorList>
    </citation>
    <scope>NUCLEOTIDE SEQUENCE [LARGE SCALE GENOMIC DNA]</scope>
    <source>
        <strain evidence="7 8">Enr13</strain>
    </source>
</reference>
<evidence type="ECO:0000313" key="7">
    <source>
        <dbReference type="EMBL" id="QDV43530.1"/>
    </source>
</evidence>
<organism evidence="7 8">
    <name type="scientific">Stieleria neptunia</name>
    <dbReference type="NCBI Taxonomy" id="2527979"/>
    <lineage>
        <taxon>Bacteria</taxon>
        <taxon>Pseudomonadati</taxon>
        <taxon>Planctomycetota</taxon>
        <taxon>Planctomycetia</taxon>
        <taxon>Pirellulales</taxon>
        <taxon>Pirellulaceae</taxon>
        <taxon>Stieleria</taxon>
    </lineage>
</organism>
<dbReference type="PANTHER" id="PTHR30606:SF10">
    <property type="entry name" value="PHOSPHATIDYLINOSITOL MANNOSIDE ACYLTRANSFERASE"/>
    <property type="match status" value="1"/>
</dbReference>
<keyword evidence="2" id="KW-1003">Cell membrane</keyword>
<evidence type="ECO:0000256" key="6">
    <source>
        <dbReference type="ARBA" id="ARBA00023315"/>
    </source>
</evidence>
<dbReference type="CDD" id="cd07984">
    <property type="entry name" value="LPLAT_LABLAT-like"/>
    <property type="match status" value="1"/>
</dbReference>
<dbReference type="InterPro" id="IPR004960">
    <property type="entry name" value="LipA_acyltrans"/>
</dbReference>
<keyword evidence="4 7" id="KW-0808">Transferase</keyword>
<evidence type="ECO:0000256" key="2">
    <source>
        <dbReference type="ARBA" id="ARBA00022475"/>
    </source>
</evidence>
<evidence type="ECO:0000256" key="3">
    <source>
        <dbReference type="ARBA" id="ARBA00022519"/>
    </source>
</evidence>
<dbReference type="Pfam" id="PF03279">
    <property type="entry name" value="Lip_A_acyltrans"/>
    <property type="match status" value="1"/>
</dbReference>
<keyword evidence="6 7" id="KW-0012">Acyltransferase</keyword>
<dbReference type="PANTHER" id="PTHR30606">
    <property type="entry name" value="LIPID A BIOSYNTHESIS LAUROYL ACYLTRANSFERASE"/>
    <property type="match status" value="1"/>
</dbReference>
<evidence type="ECO:0000313" key="8">
    <source>
        <dbReference type="Proteomes" id="UP000319004"/>
    </source>
</evidence>
<dbReference type="KEGG" id="snep:Enr13x_33870"/>
<dbReference type="EMBL" id="CP037423">
    <property type="protein sequence ID" value="QDV43530.1"/>
    <property type="molecule type" value="Genomic_DNA"/>
</dbReference>
<keyword evidence="3" id="KW-0997">Cell inner membrane</keyword>
<gene>
    <name evidence="7" type="primary">htrB_2</name>
    <name evidence="7" type="ORF">Enr13x_33870</name>
</gene>
<evidence type="ECO:0000256" key="4">
    <source>
        <dbReference type="ARBA" id="ARBA00022679"/>
    </source>
</evidence>
<protein>
    <submittedName>
        <fullName evidence="7">Lipid A biosynthesis lauroyl acyltransferase</fullName>
        <ecNumber evidence="7">2.3.1.-</ecNumber>
    </submittedName>
</protein>
<dbReference type="AlphaFoldDB" id="A0A518HRQ1"/>